<name>A0A386H2I4_9CLOT</name>
<evidence type="ECO:0000256" key="4">
    <source>
        <dbReference type="ARBA" id="ARBA00022643"/>
    </source>
</evidence>
<proteinExistence type="inferred from homology"/>
<organism evidence="7 8">
    <name type="scientific">Clostridium fermenticellae</name>
    <dbReference type="NCBI Taxonomy" id="2068654"/>
    <lineage>
        <taxon>Bacteria</taxon>
        <taxon>Bacillati</taxon>
        <taxon>Bacillota</taxon>
        <taxon>Clostridia</taxon>
        <taxon>Eubacteriales</taxon>
        <taxon>Clostridiaceae</taxon>
        <taxon>Clostridium</taxon>
    </lineage>
</organism>
<dbReference type="InterPro" id="IPR029479">
    <property type="entry name" value="Nitroreductase"/>
</dbReference>
<feature type="domain" description="Nitroreductase" evidence="6">
    <location>
        <begin position="64"/>
        <end position="145"/>
    </location>
</feature>
<evidence type="ECO:0000256" key="3">
    <source>
        <dbReference type="ARBA" id="ARBA00022630"/>
    </source>
</evidence>
<dbReference type="SUPFAM" id="SSF55469">
    <property type="entry name" value="FMN-dependent nitroreductase-like"/>
    <property type="match status" value="1"/>
</dbReference>
<dbReference type="PANTHER" id="PTHR43673">
    <property type="entry name" value="NAD(P)H NITROREDUCTASE YDGI-RELATED"/>
    <property type="match status" value="1"/>
</dbReference>
<dbReference type="CDD" id="cd20609">
    <property type="entry name" value="nitroreductase"/>
    <property type="match status" value="1"/>
</dbReference>
<reference evidence="7 8" key="1">
    <citation type="journal article" date="2019" name="Int. J. Syst. Evol. Microbiol.">
        <title>Clostridium fermenticellae sp. nov., isolated from the mud in a fermentation cellar for the production of the Chinese liquor, baijiu.</title>
        <authorList>
            <person name="Xu P.X."/>
            <person name="Chai L.J."/>
            <person name="Qiu T."/>
            <person name="Zhang X.J."/>
            <person name="Lu Z.M."/>
            <person name="Xiao C."/>
            <person name="Wang S.T."/>
            <person name="Shen C.H."/>
            <person name="Shi J.S."/>
            <person name="Xu Z.H."/>
        </authorList>
    </citation>
    <scope>NUCLEOTIDE SEQUENCE [LARGE SCALE GENOMIC DNA]</scope>
    <source>
        <strain evidence="7 8">JN500901</strain>
    </source>
</reference>
<evidence type="ECO:0000313" key="7">
    <source>
        <dbReference type="EMBL" id="AYD39753.1"/>
    </source>
</evidence>
<keyword evidence="8" id="KW-1185">Reference proteome</keyword>
<evidence type="ECO:0000313" key="8">
    <source>
        <dbReference type="Proteomes" id="UP000266301"/>
    </source>
</evidence>
<keyword evidence="5" id="KW-0560">Oxidoreductase</keyword>
<feature type="domain" description="Nitroreductase" evidence="6">
    <location>
        <begin position="8"/>
        <end position="63"/>
    </location>
</feature>
<keyword evidence="4" id="KW-0288">FMN</keyword>
<dbReference type="OrthoDB" id="9812105at2"/>
<dbReference type="Gene3D" id="3.40.109.10">
    <property type="entry name" value="NADH Oxidase"/>
    <property type="match status" value="1"/>
</dbReference>
<evidence type="ECO:0000256" key="5">
    <source>
        <dbReference type="ARBA" id="ARBA00023002"/>
    </source>
</evidence>
<evidence type="ECO:0000256" key="2">
    <source>
        <dbReference type="ARBA" id="ARBA00007118"/>
    </source>
</evidence>
<comment type="cofactor">
    <cofactor evidence="1">
        <name>FMN</name>
        <dbReference type="ChEBI" id="CHEBI:58210"/>
    </cofactor>
</comment>
<sequence length="172" mass="19315">MDFLDIAKKRFACRKYTKTKIEKEKVDKILEAAHVAPTGANCQPVSLIVIQEDEGLEKVSKAADIYGAPLAILVCSDENKAWTRSYDNKNVSNIDASILTDHMMLEATDLGLNSVWICYFKPDVLAKEFNIPKNMEVINILAIGYGDAPIQNPDRHVSTRKPLSQLVHYEHL</sequence>
<dbReference type="Proteomes" id="UP000266301">
    <property type="component" value="Chromosome"/>
</dbReference>
<gene>
    <name evidence="7" type="ORF">D4Z93_04140</name>
</gene>
<keyword evidence="3" id="KW-0285">Flavoprotein</keyword>
<dbReference type="Pfam" id="PF00881">
    <property type="entry name" value="Nitroreductase"/>
    <property type="match status" value="2"/>
</dbReference>
<dbReference type="InterPro" id="IPR000415">
    <property type="entry name" value="Nitroreductase-like"/>
</dbReference>
<dbReference type="KEGG" id="cfer:D4Z93_04140"/>
<dbReference type="RefSeq" id="WP_119970643.1">
    <property type="nucleotide sequence ID" value="NZ_CP032416.1"/>
</dbReference>
<dbReference type="EMBL" id="CP032416">
    <property type="protein sequence ID" value="AYD39753.1"/>
    <property type="molecule type" value="Genomic_DNA"/>
</dbReference>
<comment type="similarity">
    <text evidence="2">Belongs to the nitroreductase family.</text>
</comment>
<evidence type="ECO:0000259" key="6">
    <source>
        <dbReference type="Pfam" id="PF00881"/>
    </source>
</evidence>
<evidence type="ECO:0000256" key="1">
    <source>
        <dbReference type="ARBA" id="ARBA00001917"/>
    </source>
</evidence>
<dbReference type="AlphaFoldDB" id="A0A386H2I4"/>
<dbReference type="GO" id="GO:0016491">
    <property type="term" value="F:oxidoreductase activity"/>
    <property type="evidence" value="ECO:0007669"/>
    <property type="project" value="UniProtKB-KW"/>
</dbReference>
<dbReference type="PANTHER" id="PTHR43673:SF2">
    <property type="entry name" value="NITROREDUCTASE"/>
    <property type="match status" value="1"/>
</dbReference>
<accession>A0A386H2I4</accession>
<protein>
    <submittedName>
        <fullName evidence="7">Nitroreductase</fullName>
    </submittedName>
</protein>